<dbReference type="Proteomes" id="UP000184406">
    <property type="component" value="Unassembled WGS sequence"/>
</dbReference>
<dbReference type="GO" id="GO:0016301">
    <property type="term" value="F:kinase activity"/>
    <property type="evidence" value="ECO:0007669"/>
    <property type="project" value="UniProtKB-KW"/>
</dbReference>
<organism evidence="2 3">
    <name type="scientific">Arenibacter palladensis</name>
    <dbReference type="NCBI Taxonomy" id="237373"/>
    <lineage>
        <taxon>Bacteria</taxon>
        <taxon>Pseudomonadati</taxon>
        <taxon>Bacteroidota</taxon>
        <taxon>Flavobacteriia</taxon>
        <taxon>Flavobacteriales</taxon>
        <taxon>Flavobacteriaceae</taxon>
        <taxon>Arenibacter</taxon>
    </lineage>
</organism>
<dbReference type="Gene3D" id="2.60.120.10">
    <property type="entry name" value="Jelly Rolls"/>
    <property type="match status" value="1"/>
</dbReference>
<dbReference type="SUPFAM" id="SSF51206">
    <property type="entry name" value="cAMP-binding domain-like"/>
    <property type="match status" value="1"/>
</dbReference>
<proteinExistence type="predicted"/>
<keyword evidence="2" id="KW-0808">Transferase</keyword>
<dbReference type="CDD" id="cd00038">
    <property type="entry name" value="CAP_ED"/>
    <property type="match status" value="1"/>
</dbReference>
<sequence>MENLLAYIKSRVSLTPNDVDLLKKHLVYEEVPAQTHLLKAGNVERYIYFLSDGFVKGYQNIDGKMVVQHLVSENDFFTSLESFMTETISMDYYETITKCSLIKISKPDFDLLQNETDFWQTVVKEVTNEHLNCKLERVRDFQILTAKERYLKFVDQYPKLALNVSIENIASFLGMEPQSLSRIRKQIAF</sequence>
<dbReference type="EMBL" id="FQUX01000003">
    <property type="protein sequence ID" value="SHF24989.1"/>
    <property type="molecule type" value="Genomic_DNA"/>
</dbReference>
<name>A0A1M5A3U3_9FLAO</name>
<evidence type="ECO:0000259" key="1">
    <source>
        <dbReference type="PROSITE" id="PS50042"/>
    </source>
</evidence>
<dbReference type="InterPro" id="IPR014710">
    <property type="entry name" value="RmlC-like_jellyroll"/>
</dbReference>
<dbReference type="InterPro" id="IPR018490">
    <property type="entry name" value="cNMP-bd_dom_sf"/>
</dbReference>
<keyword evidence="2" id="KW-0418">Kinase</keyword>
<accession>A0A1M5A3U3</accession>
<dbReference type="RefSeq" id="WP_072861715.1">
    <property type="nucleotide sequence ID" value="NZ_FQUX01000003.1"/>
</dbReference>
<dbReference type="Pfam" id="PF00027">
    <property type="entry name" value="cNMP_binding"/>
    <property type="match status" value="1"/>
</dbReference>
<keyword evidence="3" id="KW-1185">Reference proteome</keyword>
<protein>
    <submittedName>
        <fullName evidence="2">cAMP-binding domain of CRP or a regulatory subunit of cAMP-dependent protein kinases</fullName>
    </submittedName>
</protein>
<dbReference type="AlphaFoldDB" id="A0A1M5A3U3"/>
<dbReference type="OrthoDB" id="1044733at2"/>
<feature type="domain" description="Cyclic nucleotide-binding" evidence="1">
    <location>
        <begin position="28"/>
        <end position="112"/>
    </location>
</feature>
<gene>
    <name evidence="2" type="ORF">SAMN03080594_10381</name>
</gene>
<reference evidence="3" key="1">
    <citation type="submission" date="2016-11" db="EMBL/GenBank/DDBJ databases">
        <authorList>
            <person name="Varghese N."/>
            <person name="Submissions S."/>
        </authorList>
    </citation>
    <scope>NUCLEOTIDE SEQUENCE [LARGE SCALE GENOMIC DNA]</scope>
    <source>
        <strain evidence="3">DSM 17539</strain>
    </source>
</reference>
<dbReference type="PROSITE" id="PS50042">
    <property type="entry name" value="CNMP_BINDING_3"/>
    <property type="match status" value="1"/>
</dbReference>
<dbReference type="InterPro" id="IPR000595">
    <property type="entry name" value="cNMP-bd_dom"/>
</dbReference>
<evidence type="ECO:0000313" key="2">
    <source>
        <dbReference type="EMBL" id="SHF24989.1"/>
    </source>
</evidence>
<evidence type="ECO:0000313" key="3">
    <source>
        <dbReference type="Proteomes" id="UP000184406"/>
    </source>
</evidence>